<keyword evidence="1" id="KW-0732">Signal</keyword>
<gene>
    <name evidence="3" type="ORF">DFR31_1167</name>
</gene>
<feature type="chain" id="PRO_5019788731" evidence="1">
    <location>
        <begin position="24"/>
        <end position="298"/>
    </location>
</feature>
<reference evidence="3 4" key="1">
    <citation type="submission" date="2018-10" db="EMBL/GenBank/DDBJ databases">
        <title>Genomic Encyclopedia of Type Strains, Phase IV (KMG-IV): sequencing the most valuable type-strain genomes for metagenomic binning, comparative biology and taxonomic classification.</title>
        <authorList>
            <person name="Goeker M."/>
        </authorList>
    </citation>
    <scope>NUCLEOTIDE SEQUENCE [LARGE SCALE GENOMIC DNA]</scope>
    <source>
        <strain evidence="3 4">DSM 12769</strain>
    </source>
</reference>
<dbReference type="EMBL" id="RCDA01000001">
    <property type="protein sequence ID" value="RLK51245.1"/>
    <property type="molecule type" value="Genomic_DNA"/>
</dbReference>
<dbReference type="Proteomes" id="UP000275461">
    <property type="component" value="Unassembled WGS sequence"/>
</dbReference>
<dbReference type="OrthoDB" id="5781157at2"/>
<comment type="caution">
    <text evidence="3">The sequence shown here is derived from an EMBL/GenBank/DDBJ whole genome shotgun (WGS) entry which is preliminary data.</text>
</comment>
<dbReference type="RefSeq" id="WP_121441666.1">
    <property type="nucleotide sequence ID" value="NZ_RCDA01000001.1"/>
</dbReference>
<dbReference type="PROSITE" id="PS51257">
    <property type="entry name" value="PROKAR_LIPOPROTEIN"/>
    <property type="match status" value="1"/>
</dbReference>
<proteinExistence type="predicted"/>
<evidence type="ECO:0000313" key="3">
    <source>
        <dbReference type="EMBL" id="RLK51245.1"/>
    </source>
</evidence>
<organism evidence="3 4">
    <name type="scientific">Alkalispirillum mobile</name>
    <dbReference type="NCBI Taxonomy" id="85925"/>
    <lineage>
        <taxon>Bacteria</taxon>
        <taxon>Pseudomonadati</taxon>
        <taxon>Pseudomonadota</taxon>
        <taxon>Gammaproteobacteria</taxon>
        <taxon>Chromatiales</taxon>
        <taxon>Ectothiorhodospiraceae</taxon>
        <taxon>Alkalispirillum</taxon>
    </lineage>
</organism>
<protein>
    <submittedName>
        <fullName evidence="3">Putative secreted protein</fullName>
    </submittedName>
</protein>
<sequence length="298" mass="31791">MKTRALGVSVALSGVLACSVANASLINLPDVDETFDGIPLALQYNDFYSYSGSLLRQWDYITQAQYTGQGTGTLDLIIGTGAGGANNQGVGPDGDFNFENPMPFPGGGTSEFTGQWGVGTQANGPVLVDNLLAYLNAINPSSTIPVFLFDHNQTGGQPDLFVQAEVYIQDPTTGERVARWFFDDGAGNPVLAPGEVELVGDSGTEYVANHNLGSGRLDYIVFAPTMDLSQYAGLDYLFGIDFFMDDLNNGFEELFLSGRFVVNDNGNGQVPVPASGWLFGLGLLALGLVHRRRTPDPV</sequence>
<evidence type="ECO:0000256" key="1">
    <source>
        <dbReference type="SAM" id="SignalP"/>
    </source>
</evidence>
<dbReference type="NCBIfam" id="TIGR02595">
    <property type="entry name" value="PEP_CTERM"/>
    <property type="match status" value="1"/>
</dbReference>
<accession>A0A498C5Y5</accession>
<evidence type="ECO:0000313" key="4">
    <source>
        <dbReference type="Proteomes" id="UP000275461"/>
    </source>
</evidence>
<name>A0A498C5Y5_9GAMM</name>
<keyword evidence="4" id="KW-1185">Reference proteome</keyword>
<evidence type="ECO:0000259" key="2">
    <source>
        <dbReference type="Pfam" id="PF07589"/>
    </source>
</evidence>
<dbReference type="InterPro" id="IPR022472">
    <property type="entry name" value="VPLPA-CTERM"/>
</dbReference>
<dbReference type="Pfam" id="PF07589">
    <property type="entry name" value="PEP-CTERM"/>
    <property type="match status" value="1"/>
</dbReference>
<dbReference type="AlphaFoldDB" id="A0A498C5Y5"/>
<dbReference type="NCBIfam" id="TIGR03370">
    <property type="entry name" value="VPLPA-CTERM"/>
    <property type="match status" value="1"/>
</dbReference>
<dbReference type="InterPro" id="IPR013424">
    <property type="entry name" value="Ice-binding_C"/>
</dbReference>
<feature type="signal peptide" evidence="1">
    <location>
        <begin position="1"/>
        <end position="23"/>
    </location>
</feature>
<feature type="domain" description="Ice-binding protein C-terminal" evidence="2">
    <location>
        <begin position="269"/>
        <end position="292"/>
    </location>
</feature>